<name>A0A7T5ENT2_9BACL</name>
<dbReference type="SUPFAM" id="SSF54593">
    <property type="entry name" value="Glyoxalase/Bleomycin resistance protein/Dihydroxybiphenyl dioxygenase"/>
    <property type="match status" value="1"/>
</dbReference>
<evidence type="ECO:0000313" key="3">
    <source>
        <dbReference type="EMBL" id="QUO43009.1"/>
    </source>
</evidence>
<evidence type="ECO:0000313" key="2">
    <source>
        <dbReference type="EMBL" id="QQE75983.1"/>
    </source>
</evidence>
<gene>
    <name evidence="2" type="ORF">JD108_09015</name>
    <name evidence="3" type="ORF">KDJ56_08695</name>
</gene>
<dbReference type="Gene3D" id="3.10.180.10">
    <property type="entry name" value="2,3-Dihydroxybiphenyl 1,2-Dioxygenase, domain 1"/>
    <property type="match status" value="1"/>
</dbReference>
<dbReference type="PANTHER" id="PTHR40265:SF1">
    <property type="entry name" value="GLYOXALASE-LIKE DOMAIN-CONTAINING PROTEIN"/>
    <property type="match status" value="1"/>
</dbReference>
<dbReference type="PANTHER" id="PTHR40265">
    <property type="entry name" value="BLL2707 PROTEIN"/>
    <property type="match status" value="1"/>
</dbReference>
<evidence type="ECO:0000313" key="5">
    <source>
        <dbReference type="Proteomes" id="UP000677234"/>
    </source>
</evidence>
<dbReference type="EMBL" id="CP066308">
    <property type="protein sequence ID" value="QQE75983.1"/>
    <property type="molecule type" value="Genomic_DNA"/>
</dbReference>
<dbReference type="EMBL" id="CP073708">
    <property type="protein sequence ID" value="QUO43009.1"/>
    <property type="molecule type" value="Genomic_DNA"/>
</dbReference>
<proteinExistence type="predicted"/>
<dbReference type="InterPro" id="IPR025870">
    <property type="entry name" value="Glyoxalase-like_dom"/>
</dbReference>
<dbReference type="AlphaFoldDB" id="A0A7T5ENT2"/>
<keyword evidence="5" id="KW-1185">Reference proteome</keyword>
<reference evidence="3" key="2">
    <citation type="submission" date="2021-04" db="EMBL/GenBank/DDBJ databases">
        <title>Brevibacillus composti FJAT-54423, complete genome.</title>
        <authorList>
            <person name="Tang R."/>
        </authorList>
    </citation>
    <scope>NUCLEOTIDE SEQUENCE</scope>
    <source>
        <strain evidence="3">FJAT-54424</strain>
    </source>
</reference>
<dbReference type="InterPro" id="IPR029068">
    <property type="entry name" value="Glyas_Bleomycin-R_OHBP_Dase"/>
</dbReference>
<organism evidence="2 4">
    <name type="scientific">Brevibacillus composti</name>
    <dbReference type="NCBI Taxonomy" id="2796470"/>
    <lineage>
        <taxon>Bacteria</taxon>
        <taxon>Bacillati</taxon>
        <taxon>Bacillota</taxon>
        <taxon>Bacilli</taxon>
        <taxon>Bacillales</taxon>
        <taxon>Paenibacillaceae</taxon>
        <taxon>Brevibacillus</taxon>
    </lineage>
</organism>
<dbReference type="Proteomes" id="UP000677234">
    <property type="component" value="Chromosome"/>
</dbReference>
<feature type="domain" description="Glyoxalase-like" evidence="1">
    <location>
        <begin position="5"/>
        <end position="195"/>
    </location>
</feature>
<reference evidence="2 4" key="1">
    <citation type="submission" date="2020-12" db="EMBL/GenBank/DDBJ databases">
        <title>strain FJAT-54423T represents a novel species of the genus Brevibacillus.</title>
        <authorList>
            <person name="Tang R."/>
        </authorList>
    </citation>
    <scope>NUCLEOTIDE SEQUENCE [LARGE SCALE GENOMIC DNA]</scope>
    <source>
        <strain evidence="2 4">FJAT-54423</strain>
    </source>
</reference>
<dbReference type="Proteomes" id="UP000595847">
    <property type="component" value="Chromosome"/>
</dbReference>
<sequence>MKLSFDHLVHFLYRPPAEALEPLGDAGFHAVAGGQHEAWGTYNSLSYFGLSYIEFFAARSTEIAAKSENPLVQQLLADRPCGEGMGQIALRTSEIERWSERFREQGCQVTGPLAGSRRREDGSLIQWKMLFAKDPRRKYRMPFLIEWADTDESRLADLTRRGVVAPHPNGASEIAYVAIAAHDQADAAEAWQEWLGLKAGPDYYDEELQATCRRLSCPGGDLVFCRPEGDGPAGEALAARGERPFLIRFAGADAGRRVWLFGSRYAW</sequence>
<dbReference type="KEGG" id="bcop:JD108_09015"/>
<protein>
    <submittedName>
        <fullName evidence="2">VOC family protein</fullName>
    </submittedName>
</protein>
<evidence type="ECO:0000259" key="1">
    <source>
        <dbReference type="Pfam" id="PF13468"/>
    </source>
</evidence>
<evidence type="ECO:0000313" key="4">
    <source>
        <dbReference type="Proteomes" id="UP000595847"/>
    </source>
</evidence>
<dbReference type="RefSeq" id="WP_198829493.1">
    <property type="nucleotide sequence ID" value="NZ_CP066308.1"/>
</dbReference>
<accession>A0A7T5ENT2</accession>
<dbReference type="Pfam" id="PF13468">
    <property type="entry name" value="Glyoxalase_3"/>
    <property type="match status" value="1"/>
</dbReference>